<keyword evidence="3" id="KW-0378">Hydrolase</keyword>
<dbReference type="GO" id="GO:0006508">
    <property type="term" value="P:proteolysis"/>
    <property type="evidence" value="ECO:0007669"/>
    <property type="project" value="UniProtKB-UniRule"/>
</dbReference>
<dbReference type="Gene3D" id="3.30.1390.10">
    <property type="match status" value="1"/>
</dbReference>
<dbReference type="InterPro" id="IPR014719">
    <property type="entry name" value="Ribosomal_bL12_C/ClpS-like"/>
</dbReference>
<dbReference type="NCBIfam" id="NF000669">
    <property type="entry name" value="PRK00033.1-2"/>
    <property type="match status" value="1"/>
</dbReference>
<name>A0A1M7IH87_9RHOB</name>
<organism evidence="3 4">
    <name type="scientific">Roseovarius litoreus</name>
    <dbReference type="NCBI Taxonomy" id="1155722"/>
    <lineage>
        <taxon>Bacteria</taxon>
        <taxon>Pseudomonadati</taxon>
        <taxon>Pseudomonadota</taxon>
        <taxon>Alphaproteobacteria</taxon>
        <taxon>Rhodobacterales</taxon>
        <taxon>Roseobacteraceae</taxon>
        <taxon>Roseovarius</taxon>
    </lineage>
</organism>
<dbReference type="EMBL" id="FRCB01000007">
    <property type="protein sequence ID" value="SHM40039.1"/>
    <property type="molecule type" value="Genomic_DNA"/>
</dbReference>
<evidence type="ECO:0000313" key="4">
    <source>
        <dbReference type="Proteomes" id="UP000322545"/>
    </source>
</evidence>
<dbReference type="NCBIfam" id="NF000672">
    <property type="entry name" value="PRK00033.1-5"/>
    <property type="match status" value="1"/>
</dbReference>
<feature type="domain" description="Adaptor protein ClpS core" evidence="2">
    <location>
        <begin position="64"/>
        <end position="143"/>
    </location>
</feature>
<proteinExistence type="inferred from homology"/>
<keyword evidence="3" id="KW-0645">Protease</keyword>
<protein>
    <recommendedName>
        <fullName evidence="1">ATP-dependent Clp protease adapter protein ClpS</fullName>
    </recommendedName>
</protein>
<evidence type="ECO:0000259" key="2">
    <source>
        <dbReference type="Pfam" id="PF02617"/>
    </source>
</evidence>
<dbReference type="Pfam" id="PF02617">
    <property type="entry name" value="ClpS"/>
    <property type="match status" value="1"/>
</dbReference>
<sequence>MNARLSFAAPFLGRHTGYIAGSRDATSQTAKKIMNEHRVWMAGDDENGDEGDTSVVVKTRAKTKRPPLYKVLLLNDDYTPMEFVVAVLERFFGMNHAQAFEVMLTVHKKGVAVVGVFSHEIAETKVAQVMDFARRHQHPLQCTMEKE</sequence>
<dbReference type="FunFam" id="3.30.1390.10:FF:000002">
    <property type="entry name" value="ATP-dependent Clp protease adapter protein ClpS"/>
    <property type="match status" value="1"/>
</dbReference>
<comment type="subunit">
    <text evidence="1">Binds to the N-terminal domain of the chaperone ClpA.</text>
</comment>
<comment type="similarity">
    <text evidence="1">Belongs to the ClpS family.</text>
</comment>
<dbReference type="PANTHER" id="PTHR33473">
    <property type="entry name" value="ATP-DEPENDENT CLP PROTEASE ADAPTER PROTEIN CLPS1, CHLOROPLASTIC"/>
    <property type="match status" value="1"/>
</dbReference>
<accession>A0A1M7IH87</accession>
<dbReference type="InterPro" id="IPR003769">
    <property type="entry name" value="ClpS_core"/>
</dbReference>
<dbReference type="HAMAP" id="MF_00302">
    <property type="entry name" value="ClpS"/>
    <property type="match status" value="1"/>
</dbReference>
<dbReference type="PANTHER" id="PTHR33473:SF19">
    <property type="entry name" value="ATP-DEPENDENT CLP PROTEASE ADAPTER PROTEIN CLPS"/>
    <property type="match status" value="1"/>
</dbReference>
<dbReference type="InterPro" id="IPR022935">
    <property type="entry name" value="ClpS"/>
</dbReference>
<evidence type="ECO:0000256" key="1">
    <source>
        <dbReference type="HAMAP-Rule" id="MF_00302"/>
    </source>
</evidence>
<dbReference type="SUPFAM" id="SSF54736">
    <property type="entry name" value="ClpS-like"/>
    <property type="match status" value="1"/>
</dbReference>
<reference evidence="3 4" key="1">
    <citation type="submission" date="2016-11" db="EMBL/GenBank/DDBJ databases">
        <authorList>
            <person name="Varghese N."/>
            <person name="Submissions S."/>
        </authorList>
    </citation>
    <scope>NUCLEOTIDE SEQUENCE [LARGE SCALE GENOMIC DNA]</scope>
    <source>
        <strain evidence="3 4">DSM 28249</strain>
    </source>
</reference>
<keyword evidence="4" id="KW-1185">Reference proteome</keyword>
<dbReference type="Proteomes" id="UP000322545">
    <property type="component" value="Unassembled WGS sequence"/>
</dbReference>
<evidence type="ECO:0000313" key="3">
    <source>
        <dbReference type="EMBL" id="SHM40039.1"/>
    </source>
</evidence>
<dbReference type="GO" id="GO:0008233">
    <property type="term" value="F:peptidase activity"/>
    <property type="evidence" value="ECO:0007669"/>
    <property type="project" value="UniProtKB-KW"/>
</dbReference>
<dbReference type="GO" id="GO:0030163">
    <property type="term" value="P:protein catabolic process"/>
    <property type="evidence" value="ECO:0007669"/>
    <property type="project" value="InterPro"/>
</dbReference>
<gene>
    <name evidence="1" type="primary">clpS</name>
    <name evidence="3" type="ORF">SAMN05443432_10765</name>
</gene>
<dbReference type="AlphaFoldDB" id="A0A1M7IH87"/>
<comment type="function">
    <text evidence="1">Involved in the modulation of the specificity of the ClpAP-mediated ATP-dependent protein degradation.</text>
</comment>